<dbReference type="RefSeq" id="WP_220226965.1">
    <property type="nucleotide sequence ID" value="NZ_JAICBX010000001.1"/>
</dbReference>
<evidence type="ECO:0000313" key="4">
    <source>
        <dbReference type="Proteomes" id="UP001196509"/>
    </source>
</evidence>
<dbReference type="Proteomes" id="UP001196509">
    <property type="component" value="Unassembled WGS sequence"/>
</dbReference>
<protein>
    <submittedName>
        <fullName evidence="3">META domain-containing protein</fullName>
    </submittedName>
</protein>
<dbReference type="Pfam" id="PF03724">
    <property type="entry name" value="META"/>
    <property type="match status" value="1"/>
</dbReference>
<accession>A0AAE2ZH91</accession>
<keyword evidence="4" id="KW-1185">Reference proteome</keyword>
<sequence length="309" mass="34906">MFVYRIGAILIGLAFSPGHANAAELTGTSWRLVEIQSMNDTVARPENPSRYTLEFLPDGRVAIQADCNRGAGAWTNDGGQLQFGPIASTKAMCPPSSISEIYLSQFEWVRSYVMEDGHLFLATMADGSIIEFEPMEDPTARVLGEDIRISDPRELQSAILTQLFDDYAIENAIETTPDEVDAFVERMRQGMAEKGLAAEKDLSAEEAEQVAVMREQMARSMIRQWKINRALYEEFGGRVIYQQLGPEPLDAYRRYLEARQSAGDFSFFGDTLEAEFWRYFTDDAMHDFMEPGSQDEKDAFAIPPWERKS</sequence>
<dbReference type="PANTHER" id="PTHR35535">
    <property type="entry name" value="HEAT SHOCK PROTEIN HSLJ"/>
    <property type="match status" value="1"/>
</dbReference>
<dbReference type="AlphaFoldDB" id="A0AAE2ZH91"/>
<dbReference type="EMBL" id="JAICBX010000001">
    <property type="protein sequence ID" value="MBW8636266.1"/>
    <property type="molecule type" value="Genomic_DNA"/>
</dbReference>
<dbReference type="PANTHER" id="PTHR35535:SF2">
    <property type="entry name" value="DUF306 DOMAIN-CONTAINING PROTEIN"/>
    <property type="match status" value="1"/>
</dbReference>
<organism evidence="3 4">
    <name type="scientific">Flavimaribacter sediminis</name>
    <dbReference type="NCBI Taxonomy" id="2865987"/>
    <lineage>
        <taxon>Bacteria</taxon>
        <taxon>Pseudomonadati</taxon>
        <taxon>Pseudomonadota</taxon>
        <taxon>Alphaproteobacteria</taxon>
        <taxon>Hyphomicrobiales</taxon>
        <taxon>Rhizobiaceae</taxon>
        <taxon>Flavimaribacter</taxon>
    </lineage>
</organism>
<dbReference type="InterPro" id="IPR038670">
    <property type="entry name" value="HslJ-like_sf"/>
</dbReference>
<evidence type="ECO:0000313" key="3">
    <source>
        <dbReference type="EMBL" id="MBW8636266.1"/>
    </source>
</evidence>
<proteinExistence type="predicted"/>
<gene>
    <name evidence="3" type="ORF">K1W69_03620</name>
</gene>
<reference evidence="3" key="1">
    <citation type="submission" date="2021-08" db="EMBL/GenBank/DDBJ databases">
        <title>Hoeflea bacterium WL0058 sp. nov., isolated from the sediment.</title>
        <authorList>
            <person name="Wang L."/>
            <person name="Zhang D."/>
        </authorList>
    </citation>
    <scope>NUCLEOTIDE SEQUENCE</scope>
    <source>
        <strain evidence="3">WL0058</strain>
    </source>
</reference>
<comment type="caution">
    <text evidence="3">The sequence shown here is derived from an EMBL/GenBank/DDBJ whole genome shotgun (WGS) entry which is preliminary data.</text>
</comment>
<dbReference type="InterPro" id="IPR005184">
    <property type="entry name" value="DUF306_Meta_HslJ"/>
</dbReference>
<feature type="domain" description="DUF306" evidence="2">
    <location>
        <begin position="23"/>
        <end position="132"/>
    </location>
</feature>
<feature type="chain" id="PRO_5042058437" evidence="1">
    <location>
        <begin position="23"/>
        <end position="309"/>
    </location>
</feature>
<feature type="signal peptide" evidence="1">
    <location>
        <begin position="1"/>
        <end position="22"/>
    </location>
</feature>
<evidence type="ECO:0000259" key="2">
    <source>
        <dbReference type="Pfam" id="PF03724"/>
    </source>
</evidence>
<keyword evidence="1" id="KW-0732">Signal</keyword>
<evidence type="ECO:0000256" key="1">
    <source>
        <dbReference type="SAM" id="SignalP"/>
    </source>
</evidence>
<name>A0AAE2ZH91_9HYPH</name>
<dbReference type="InterPro" id="IPR053147">
    <property type="entry name" value="Hsp_HslJ-like"/>
</dbReference>
<dbReference type="Gene3D" id="2.40.128.270">
    <property type="match status" value="1"/>
</dbReference>